<dbReference type="Proteomes" id="UP000325211">
    <property type="component" value="Chromosome"/>
</dbReference>
<accession>A0A5P2DA73</accession>
<dbReference type="RefSeq" id="WP_150211400.1">
    <property type="nucleotide sequence ID" value="NZ_CP029190.1"/>
</dbReference>
<dbReference type="EMBL" id="CP029190">
    <property type="protein sequence ID" value="QES51653.1"/>
    <property type="molecule type" value="Genomic_DNA"/>
</dbReference>
<dbReference type="OrthoDB" id="2426596at2"/>
<sequence>MHDVTRLWPVVASTEADWLAELCEDDGILGFPVPGRPDAAWVLNPMYESELGPGVVSHDELLRADIAAGDIEVPSGVGGVDFSQSPVGVATGGGLGRAEHPGPGWRRLRWAELAERTGDPVVAEGQSPSYLSAPDGRLADRSWPVGIRPPTEGSLDRETWNRLIRILTDFAPDGPDTRCFAYFCPILTQDWDDLRAYRVVGGRLGDALALYDYPGMTASPSNLWAAERSWVTYTDQDLWGTKVAGPPELVRRLVEDTEIEAVRLPWDT</sequence>
<evidence type="ECO:0000313" key="1">
    <source>
        <dbReference type="EMBL" id="QES51653.1"/>
    </source>
</evidence>
<proteinExistence type="predicted"/>
<organism evidence="1 2">
    <name type="scientific">Streptomyces venezuelae</name>
    <dbReference type="NCBI Taxonomy" id="54571"/>
    <lineage>
        <taxon>Bacteria</taxon>
        <taxon>Bacillati</taxon>
        <taxon>Actinomycetota</taxon>
        <taxon>Actinomycetes</taxon>
        <taxon>Kitasatosporales</taxon>
        <taxon>Streptomycetaceae</taxon>
        <taxon>Streptomyces</taxon>
    </lineage>
</organism>
<evidence type="ECO:0000313" key="2">
    <source>
        <dbReference type="Proteomes" id="UP000325211"/>
    </source>
</evidence>
<protein>
    <submittedName>
        <fullName evidence="1">Uncharacterized protein</fullName>
    </submittedName>
</protein>
<name>A0A5P2DA73_STRVZ</name>
<reference evidence="1 2" key="1">
    <citation type="submission" date="2018-05" db="EMBL/GenBank/DDBJ databases">
        <title>Streptomyces venezuelae.</title>
        <authorList>
            <person name="Kim W."/>
            <person name="Lee N."/>
            <person name="Cho B.-K."/>
        </authorList>
    </citation>
    <scope>NUCLEOTIDE SEQUENCE [LARGE SCALE GENOMIC DNA]</scope>
    <source>
        <strain evidence="1 2">ATCC 21782</strain>
    </source>
</reference>
<dbReference type="AlphaFoldDB" id="A0A5P2DA73"/>
<gene>
    <name evidence="1" type="ORF">DEJ50_31190</name>
</gene>